<reference evidence="9 10" key="2">
    <citation type="submission" date="2021-02" db="EMBL/GenBank/DDBJ databases">
        <title>Sulfurospirillum tamanensis sp. nov.</title>
        <authorList>
            <person name="Frolova A."/>
            <person name="Merkel A."/>
            <person name="Slobodkin A."/>
        </authorList>
    </citation>
    <scope>NUCLEOTIDE SEQUENCE [LARGE SCALE GENOMIC DNA]</scope>
    <source>
        <strain evidence="9 10">T05b</strain>
    </source>
</reference>
<evidence type="ECO:0000256" key="6">
    <source>
        <dbReference type="SAM" id="Phobius"/>
    </source>
</evidence>
<sequence>MVKRIVGSFWLMLVLFLTLGISAGVATFVENDYGTSTARVGVYEAWWFELLLALLCLNMVAVMLKTRMVRHVPRFLFHGAFVLIILGAALTRYFGVEGVLNLPQGERVQGFLSAQNSIALTLNKEGKTQTHAFAYTANAWYNSFGKSVEFEGQKVRLHVKRVEIEKKGLATKATLEMELFYKDITRRVHLEEYALRMAEPMIFTLGDMHVALSYGAAFVPLPFAVELEEFEIVYYPGGASPATYSSQVRIEGQSYPVGMNAPLRLKGYTFYQSSYDEHGSILWVNKDPGKWPTYAGYGLLFLGLIWNLLDPRSRVRTLMAKVRAHEAALGVLLLFTLSAPLQAQTYEELYLEEHKKGSVALAQAFGELVVQTRAGRMKPMDTLNREILRKLTGKETYFGMSANQVVLGMLTHQRLWKRLPLIKVKDPKVKELIGLSPETSLAKFEDFFRGNVYKLEVLVHQAHQTRPANRGTYEKELIRVDERLNVAIMSFYGALFRFFPDPEDVHAPWLSMDAMWAQKAHGMHRATQRFMDRVFARDYAGAMEPLDEIATYAKTFGEPYLLSSARIHAELWLNRLGIFPRLIGWYVGLGVLSLVLAFVYLGGNRPKTWLHRALFGTLAALFVAHIGGIVLRWYVGGFIPMSNTYESIVYIAWSCALAGLVLFRRSFFGLSAALLLAGIFMLVAHLGNIDPQITPLVPVLHSFWLSVHVSVITASYGFLGVGALLGAMSLLLLALAKPLHVKQKNVAYLAWVNEIALIIGLTLLVIGNFLGGIWANESWGRYWGWDPKETWTFVSILLYALVVHWRFLPKLYSVFSFSLLSLLSFGSILMTYFGVNFYLAGLHSYATGDPVPLPAWVFGILGAVAVLAGAAYKNQSYINKE</sequence>
<organism evidence="9 10">
    <name type="scientific">Sulfurospirillum tamanense</name>
    <dbReference type="NCBI Taxonomy" id="2813362"/>
    <lineage>
        <taxon>Bacteria</taxon>
        <taxon>Pseudomonadati</taxon>
        <taxon>Campylobacterota</taxon>
        <taxon>Epsilonproteobacteria</taxon>
        <taxon>Campylobacterales</taxon>
        <taxon>Sulfurospirillaceae</taxon>
        <taxon>Sulfurospirillum</taxon>
    </lineage>
</organism>
<feature type="domain" description="Cytochrome c assembly protein" evidence="7">
    <location>
        <begin position="641"/>
        <end position="843"/>
    </location>
</feature>
<keyword evidence="4 6" id="KW-1133">Transmembrane helix</keyword>
<dbReference type="InterPro" id="IPR007816">
    <property type="entry name" value="ResB-like_domain"/>
</dbReference>
<feature type="transmembrane region" description="Helical" evidence="6">
    <location>
        <begin position="748"/>
        <end position="770"/>
    </location>
</feature>
<feature type="transmembrane region" description="Helical" evidence="6">
    <location>
        <begin position="709"/>
        <end position="736"/>
    </location>
</feature>
<evidence type="ECO:0000259" key="7">
    <source>
        <dbReference type="Pfam" id="PF01578"/>
    </source>
</evidence>
<evidence type="ECO:0000256" key="5">
    <source>
        <dbReference type="ARBA" id="ARBA00023136"/>
    </source>
</evidence>
<feature type="transmembrane region" description="Helical" evidence="6">
    <location>
        <begin position="670"/>
        <end position="689"/>
    </location>
</feature>
<evidence type="ECO:0000256" key="3">
    <source>
        <dbReference type="ARBA" id="ARBA00022748"/>
    </source>
</evidence>
<feature type="transmembrane region" description="Helical" evidence="6">
    <location>
        <begin position="76"/>
        <end position="95"/>
    </location>
</feature>
<feature type="transmembrane region" description="Helical" evidence="6">
    <location>
        <begin position="853"/>
        <end position="872"/>
    </location>
</feature>
<protein>
    <submittedName>
        <fullName evidence="9">Cytochrome c biogenesis protein CcsA</fullName>
    </submittedName>
</protein>
<evidence type="ECO:0000256" key="1">
    <source>
        <dbReference type="ARBA" id="ARBA00004141"/>
    </source>
</evidence>
<comment type="subcellular location">
    <subcellularLocation>
        <location evidence="1">Membrane</location>
        <topology evidence="1">Multi-pass membrane protein</topology>
    </subcellularLocation>
</comment>
<evidence type="ECO:0000313" key="9">
    <source>
        <dbReference type="EMBL" id="MBN2964716.1"/>
    </source>
</evidence>
<feature type="domain" description="ResB-like" evidence="8">
    <location>
        <begin position="212"/>
        <end position="278"/>
    </location>
</feature>
<accession>A0ABS2WSW3</accession>
<feature type="transmembrane region" description="Helical" evidence="6">
    <location>
        <begin position="814"/>
        <end position="833"/>
    </location>
</feature>
<keyword evidence="2 6" id="KW-0812">Transmembrane</keyword>
<dbReference type="PANTHER" id="PTHR30071">
    <property type="entry name" value="HEME EXPORTER PROTEIN C"/>
    <property type="match status" value="1"/>
</dbReference>
<reference evidence="10" key="1">
    <citation type="submission" date="2021-02" db="EMBL/GenBank/DDBJ databases">
        <title>Sulfurospirillum tamanensis sp. nov.</title>
        <authorList>
            <person name="Merkel A.Y."/>
        </authorList>
    </citation>
    <scope>NUCLEOTIDE SEQUENCE [LARGE SCALE GENOMIC DNA]</scope>
    <source>
        <strain evidence="10">T05b</strain>
    </source>
</reference>
<feature type="transmembrane region" description="Helical" evidence="6">
    <location>
        <begin position="582"/>
        <end position="601"/>
    </location>
</feature>
<evidence type="ECO:0000313" key="10">
    <source>
        <dbReference type="Proteomes" id="UP000703590"/>
    </source>
</evidence>
<feature type="transmembrane region" description="Helical" evidence="6">
    <location>
        <begin position="613"/>
        <end position="635"/>
    </location>
</feature>
<dbReference type="Pfam" id="PF05140">
    <property type="entry name" value="ResB"/>
    <property type="match status" value="1"/>
</dbReference>
<keyword evidence="3" id="KW-0201">Cytochrome c-type biogenesis</keyword>
<feature type="transmembrane region" description="Helical" evidence="6">
    <location>
        <begin position="790"/>
        <end position="807"/>
    </location>
</feature>
<evidence type="ECO:0000256" key="2">
    <source>
        <dbReference type="ARBA" id="ARBA00022692"/>
    </source>
</evidence>
<dbReference type="PANTHER" id="PTHR30071:SF1">
    <property type="entry name" value="CYTOCHROME B_B6 PROTEIN-RELATED"/>
    <property type="match status" value="1"/>
</dbReference>
<evidence type="ECO:0000259" key="8">
    <source>
        <dbReference type="Pfam" id="PF05140"/>
    </source>
</evidence>
<dbReference type="RefSeq" id="WP_205459267.1">
    <property type="nucleotide sequence ID" value="NZ_JAFHKK010000016.1"/>
</dbReference>
<evidence type="ECO:0000256" key="4">
    <source>
        <dbReference type="ARBA" id="ARBA00022989"/>
    </source>
</evidence>
<dbReference type="InterPro" id="IPR045062">
    <property type="entry name" value="Cyt_c_biogenesis_CcsA/CcmC"/>
</dbReference>
<gene>
    <name evidence="9" type="primary">ccsA</name>
    <name evidence="9" type="ORF">JWV37_07980</name>
</gene>
<reference evidence="9 10" key="3">
    <citation type="submission" date="2021-02" db="EMBL/GenBank/DDBJ databases">
        <authorList>
            <person name="Merkel A.Y."/>
        </authorList>
    </citation>
    <scope>NUCLEOTIDE SEQUENCE [LARGE SCALE GENOMIC DNA]</scope>
    <source>
        <strain evidence="9 10">T05b</strain>
    </source>
</reference>
<dbReference type="Pfam" id="PF01578">
    <property type="entry name" value="Cytochrom_C_asm"/>
    <property type="match status" value="1"/>
</dbReference>
<feature type="transmembrane region" description="Helical" evidence="6">
    <location>
        <begin position="46"/>
        <end position="64"/>
    </location>
</feature>
<dbReference type="InterPro" id="IPR002541">
    <property type="entry name" value="Cyt_c_assembly"/>
</dbReference>
<keyword evidence="5 6" id="KW-0472">Membrane</keyword>
<keyword evidence="10" id="KW-1185">Reference proteome</keyword>
<dbReference type="EMBL" id="JAFHKK010000016">
    <property type="protein sequence ID" value="MBN2964716.1"/>
    <property type="molecule type" value="Genomic_DNA"/>
</dbReference>
<name>A0ABS2WSW3_9BACT</name>
<feature type="transmembrane region" description="Helical" evidence="6">
    <location>
        <begin position="647"/>
        <end position="663"/>
    </location>
</feature>
<dbReference type="Proteomes" id="UP000703590">
    <property type="component" value="Unassembled WGS sequence"/>
</dbReference>
<proteinExistence type="predicted"/>
<comment type="caution">
    <text evidence="9">The sequence shown here is derived from an EMBL/GenBank/DDBJ whole genome shotgun (WGS) entry which is preliminary data.</text>
</comment>